<comment type="caution">
    <text evidence="1">The sequence shown here is derived from an EMBL/GenBank/DDBJ whole genome shotgun (WGS) entry which is preliminary data.</text>
</comment>
<reference evidence="2" key="1">
    <citation type="journal article" date="2022" name="Mol. Ecol. Resour.">
        <title>The genomes of chicory, endive, great burdock and yacon provide insights into Asteraceae palaeo-polyploidization history and plant inulin production.</title>
        <authorList>
            <person name="Fan W."/>
            <person name="Wang S."/>
            <person name="Wang H."/>
            <person name="Wang A."/>
            <person name="Jiang F."/>
            <person name="Liu H."/>
            <person name="Zhao H."/>
            <person name="Xu D."/>
            <person name="Zhang Y."/>
        </authorList>
    </citation>
    <scope>NUCLEOTIDE SEQUENCE [LARGE SCALE GENOMIC DNA]</scope>
    <source>
        <strain evidence="2">cv. Niubang</strain>
    </source>
</reference>
<organism evidence="1 2">
    <name type="scientific">Arctium lappa</name>
    <name type="common">Greater burdock</name>
    <name type="synonym">Lappa major</name>
    <dbReference type="NCBI Taxonomy" id="4217"/>
    <lineage>
        <taxon>Eukaryota</taxon>
        <taxon>Viridiplantae</taxon>
        <taxon>Streptophyta</taxon>
        <taxon>Embryophyta</taxon>
        <taxon>Tracheophyta</taxon>
        <taxon>Spermatophyta</taxon>
        <taxon>Magnoliopsida</taxon>
        <taxon>eudicotyledons</taxon>
        <taxon>Gunneridae</taxon>
        <taxon>Pentapetalae</taxon>
        <taxon>asterids</taxon>
        <taxon>campanulids</taxon>
        <taxon>Asterales</taxon>
        <taxon>Asteraceae</taxon>
        <taxon>Carduoideae</taxon>
        <taxon>Cardueae</taxon>
        <taxon>Arctiinae</taxon>
        <taxon>Arctium</taxon>
    </lineage>
</organism>
<name>A0ACB8Y412_ARCLA</name>
<protein>
    <submittedName>
        <fullName evidence="1">Uncharacterized protein</fullName>
    </submittedName>
</protein>
<evidence type="ECO:0000313" key="1">
    <source>
        <dbReference type="EMBL" id="KAI3678262.1"/>
    </source>
</evidence>
<accession>A0ACB8Y412</accession>
<gene>
    <name evidence="1" type="ORF">L6452_37548</name>
</gene>
<keyword evidence="2" id="KW-1185">Reference proteome</keyword>
<evidence type="ECO:0000313" key="2">
    <source>
        <dbReference type="Proteomes" id="UP001055879"/>
    </source>
</evidence>
<dbReference type="Proteomes" id="UP001055879">
    <property type="component" value="Linkage Group LG14"/>
</dbReference>
<proteinExistence type="predicted"/>
<dbReference type="EMBL" id="CM042060">
    <property type="protein sequence ID" value="KAI3678262.1"/>
    <property type="molecule type" value="Genomic_DNA"/>
</dbReference>
<reference evidence="1 2" key="2">
    <citation type="journal article" date="2022" name="Mol. Ecol. Resour.">
        <title>The genomes of chicory, endive, great burdock and yacon provide insights into Asteraceae paleo-polyploidization history and plant inulin production.</title>
        <authorList>
            <person name="Fan W."/>
            <person name="Wang S."/>
            <person name="Wang H."/>
            <person name="Wang A."/>
            <person name="Jiang F."/>
            <person name="Liu H."/>
            <person name="Zhao H."/>
            <person name="Xu D."/>
            <person name="Zhang Y."/>
        </authorList>
    </citation>
    <scope>NUCLEOTIDE SEQUENCE [LARGE SCALE GENOMIC DNA]</scope>
    <source>
        <strain evidence="2">cv. Niubang</strain>
    </source>
</reference>
<sequence>MLDEIINYVQSLQQQVEMKLVTVNPELNIDIDHILSKDGQDDGDKEKDEDEDNGNVLDEEEDSGEDYEQMS</sequence>